<proteinExistence type="predicted"/>
<dbReference type="RefSeq" id="WP_136992686.1">
    <property type="nucleotide sequence ID" value="NZ_SZPQ01000054.1"/>
</dbReference>
<accession>A0ABY2SES7</accession>
<dbReference type="Gene3D" id="3.30.450.150">
    <property type="entry name" value="Haem-degrading domain"/>
    <property type="match status" value="1"/>
</dbReference>
<dbReference type="PANTHER" id="PTHR28255">
    <property type="match status" value="1"/>
</dbReference>
<dbReference type="EMBL" id="SZPQ01000054">
    <property type="protein sequence ID" value="TKI03008.1"/>
    <property type="molecule type" value="Genomic_DNA"/>
</dbReference>
<dbReference type="InterPro" id="IPR038084">
    <property type="entry name" value="PduO/GlcC-like_sf"/>
</dbReference>
<dbReference type="PIRSF" id="PIRSF008757">
    <property type="entry name" value="UCP008757"/>
    <property type="match status" value="1"/>
</dbReference>
<keyword evidence="2" id="KW-1185">Reference proteome</keyword>
<sequence>MTHALTLAELLEQEQDNRFDTLDFAGAWEIGKTIHDRAVHECAPVSIEIYAYGHELFVSVLPGATLDNVVWMRRKRNTVLRLGHSSLYAGLDYAAKGVPMSEQNFINQAEYCDHGGSFPLLLKHGAVIGAVSVSGLPSQDDHALVLWGIHNYLTQQH</sequence>
<dbReference type="NCBIfam" id="NF002696">
    <property type="entry name" value="PRK02487.1-5"/>
    <property type="match status" value="1"/>
</dbReference>
<dbReference type="Pfam" id="PF03928">
    <property type="entry name" value="HbpS-like"/>
    <property type="match status" value="1"/>
</dbReference>
<dbReference type="PANTHER" id="PTHR28255:SF1">
    <property type="entry name" value="UPF0303 PROTEIN YBR137W"/>
    <property type="match status" value="1"/>
</dbReference>
<evidence type="ECO:0000313" key="1">
    <source>
        <dbReference type="EMBL" id="TKI03008.1"/>
    </source>
</evidence>
<reference evidence="1 2" key="1">
    <citation type="submission" date="2019-04" db="EMBL/GenBank/DDBJ databases">
        <authorList>
            <person name="Li M."/>
            <person name="Gao C."/>
        </authorList>
    </citation>
    <scope>NUCLEOTIDE SEQUENCE [LARGE SCALE GENOMIC DNA]</scope>
    <source>
        <strain evidence="1 2">BGMRC 2031</strain>
    </source>
</reference>
<name>A0ABY2SES7_9HYPH</name>
<dbReference type="InterPro" id="IPR005624">
    <property type="entry name" value="PduO/GlcC-like"/>
</dbReference>
<protein>
    <submittedName>
        <fullName evidence="1">Heme-degrading domain-containing protein</fullName>
    </submittedName>
</protein>
<comment type="caution">
    <text evidence="1">The sequence shown here is derived from an EMBL/GenBank/DDBJ whole genome shotgun (WGS) entry which is preliminary data.</text>
</comment>
<dbReference type="Proteomes" id="UP000305202">
    <property type="component" value="Unassembled WGS sequence"/>
</dbReference>
<evidence type="ECO:0000313" key="2">
    <source>
        <dbReference type="Proteomes" id="UP000305202"/>
    </source>
</evidence>
<dbReference type="SUPFAM" id="SSF143744">
    <property type="entry name" value="GlcG-like"/>
    <property type="match status" value="1"/>
</dbReference>
<gene>
    <name evidence="1" type="ORF">FCN80_23085</name>
</gene>
<dbReference type="InterPro" id="IPR010371">
    <property type="entry name" value="YBR137W-like"/>
</dbReference>
<organism evidence="1 2">
    <name type="scientific">Martelella alba</name>
    <dbReference type="NCBI Taxonomy" id="2590451"/>
    <lineage>
        <taxon>Bacteria</taxon>
        <taxon>Pseudomonadati</taxon>
        <taxon>Pseudomonadota</taxon>
        <taxon>Alphaproteobacteria</taxon>
        <taxon>Hyphomicrobiales</taxon>
        <taxon>Aurantimonadaceae</taxon>
        <taxon>Martelella</taxon>
    </lineage>
</organism>